<dbReference type="EMBL" id="JAAQHG020000011">
    <property type="protein sequence ID" value="KAL1587229.1"/>
    <property type="molecule type" value="Genomic_DNA"/>
</dbReference>
<evidence type="ECO:0000256" key="3">
    <source>
        <dbReference type="ARBA" id="ARBA00014923"/>
    </source>
</evidence>
<dbReference type="GO" id="GO:0008474">
    <property type="term" value="F:palmitoyl-(protein) hydrolase activity"/>
    <property type="evidence" value="ECO:0007669"/>
    <property type="project" value="UniProtKB-EC"/>
</dbReference>
<dbReference type="GeneID" id="96005843"/>
<feature type="domain" description="Phospholipase/carboxylesterase/thioesterase" evidence="10">
    <location>
        <begin position="32"/>
        <end position="248"/>
    </location>
</feature>
<evidence type="ECO:0000256" key="2">
    <source>
        <dbReference type="ARBA" id="ARBA00012423"/>
    </source>
</evidence>
<dbReference type="PANTHER" id="PTHR10655:SF17">
    <property type="entry name" value="LYSOPHOSPHOLIPASE-LIKE PROTEIN 1"/>
    <property type="match status" value="1"/>
</dbReference>
<dbReference type="SUPFAM" id="SSF53474">
    <property type="entry name" value="alpha/beta-Hydrolases"/>
    <property type="match status" value="1"/>
</dbReference>
<dbReference type="InterPro" id="IPR050565">
    <property type="entry name" value="LYPA1-2/EST-like"/>
</dbReference>
<keyword evidence="6" id="KW-0276">Fatty acid metabolism</keyword>
<evidence type="ECO:0000256" key="9">
    <source>
        <dbReference type="ARBA" id="ARBA00047337"/>
    </source>
</evidence>
<comment type="function">
    <text evidence="7">Hydrolyzes fatty acids from S-acylated cysteine residues in proteins with a strong preference for palmitoylated G-alpha proteins over other acyl substrates. Mediates the deacylation of G-alpha proteins such as GPA1 in vivo, but has weak or no activity toward palmitoylated Ras proteins. Has weak lysophospholipase activity in vitro; however such activity may not exist in vivo.</text>
</comment>
<evidence type="ECO:0000313" key="11">
    <source>
        <dbReference type="EMBL" id="KAL1587229.1"/>
    </source>
</evidence>
<keyword evidence="4" id="KW-0719">Serine esterase</keyword>
<dbReference type="InterPro" id="IPR029058">
    <property type="entry name" value="AB_hydrolase_fold"/>
</dbReference>
<evidence type="ECO:0000256" key="4">
    <source>
        <dbReference type="ARBA" id="ARBA00022487"/>
    </source>
</evidence>
<evidence type="ECO:0000256" key="6">
    <source>
        <dbReference type="ARBA" id="ARBA00022832"/>
    </source>
</evidence>
<evidence type="ECO:0000256" key="8">
    <source>
        <dbReference type="ARBA" id="ARBA00031195"/>
    </source>
</evidence>
<keyword evidence="5" id="KW-0378">Hydrolase</keyword>
<keyword evidence="6" id="KW-0443">Lipid metabolism</keyword>
<evidence type="ECO:0000256" key="5">
    <source>
        <dbReference type="ARBA" id="ARBA00022801"/>
    </source>
</evidence>
<comment type="caution">
    <text evidence="11">The sequence shown here is derived from an EMBL/GenBank/DDBJ whole genome shotgun (WGS) entry which is preliminary data.</text>
</comment>
<dbReference type="Pfam" id="PF02230">
    <property type="entry name" value="Abhydrolase_2"/>
    <property type="match status" value="1"/>
</dbReference>
<organism evidence="11 12">
    <name type="scientific">Cladosporium halotolerans</name>
    <dbReference type="NCBI Taxonomy" id="1052096"/>
    <lineage>
        <taxon>Eukaryota</taxon>
        <taxon>Fungi</taxon>
        <taxon>Dikarya</taxon>
        <taxon>Ascomycota</taxon>
        <taxon>Pezizomycotina</taxon>
        <taxon>Dothideomycetes</taxon>
        <taxon>Dothideomycetidae</taxon>
        <taxon>Cladosporiales</taxon>
        <taxon>Cladosporiaceae</taxon>
        <taxon>Cladosporium</taxon>
    </lineage>
</organism>
<evidence type="ECO:0000256" key="7">
    <source>
        <dbReference type="ARBA" id="ARBA00029392"/>
    </source>
</evidence>
<dbReference type="GO" id="GO:0052689">
    <property type="term" value="F:carboxylic ester hydrolase activity"/>
    <property type="evidence" value="ECO:0007669"/>
    <property type="project" value="UniProtKB-KW"/>
</dbReference>
<comment type="similarity">
    <text evidence="1">Belongs to the AB hydrolase superfamily. AB hydrolase 2 family.</text>
</comment>
<dbReference type="RefSeq" id="XP_069230334.1">
    <property type="nucleotide sequence ID" value="XM_069373005.1"/>
</dbReference>
<dbReference type="GO" id="GO:0005737">
    <property type="term" value="C:cytoplasm"/>
    <property type="evidence" value="ECO:0007669"/>
    <property type="project" value="TreeGrafter"/>
</dbReference>
<protein>
    <recommendedName>
        <fullName evidence="3">Acyl-protein thioesterase 1</fullName>
        <ecNumber evidence="2">3.1.2.22</ecNumber>
    </recommendedName>
    <alternativeName>
        <fullName evidence="8">Palmitoyl-protein hydrolase</fullName>
    </alternativeName>
</protein>
<proteinExistence type="inferred from homology"/>
<comment type="catalytic activity">
    <reaction evidence="9">
        <text>S-hexadecanoyl-L-cysteinyl-[protein] + H2O = L-cysteinyl-[protein] + hexadecanoate + H(+)</text>
        <dbReference type="Rhea" id="RHEA:19233"/>
        <dbReference type="Rhea" id="RHEA-COMP:10131"/>
        <dbReference type="Rhea" id="RHEA-COMP:11032"/>
        <dbReference type="ChEBI" id="CHEBI:7896"/>
        <dbReference type="ChEBI" id="CHEBI:15377"/>
        <dbReference type="ChEBI" id="CHEBI:15378"/>
        <dbReference type="ChEBI" id="CHEBI:29950"/>
        <dbReference type="ChEBI" id="CHEBI:74151"/>
        <dbReference type="EC" id="3.1.2.22"/>
    </reaction>
</comment>
<dbReference type="InterPro" id="IPR003140">
    <property type="entry name" value="PLipase/COase/thioEstase"/>
</dbReference>
<accession>A0AB34KQB1</accession>
<evidence type="ECO:0000259" key="10">
    <source>
        <dbReference type="Pfam" id="PF02230"/>
    </source>
</evidence>
<dbReference type="Gene3D" id="3.40.50.1820">
    <property type="entry name" value="alpha/beta hydrolase"/>
    <property type="match status" value="1"/>
</dbReference>
<gene>
    <name evidence="11" type="ORF">WHR41_04399</name>
</gene>
<dbReference type="GO" id="GO:0006631">
    <property type="term" value="P:fatty acid metabolic process"/>
    <property type="evidence" value="ECO:0007669"/>
    <property type="project" value="UniProtKB-KW"/>
</dbReference>
<evidence type="ECO:0000313" key="12">
    <source>
        <dbReference type="Proteomes" id="UP000803884"/>
    </source>
</evidence>
<reference evidence="11 12" key="1">
    <citation type="journal article" date="2020" name="Microbiol. Resour. Announc.">
        <title>Draft Genome Sequence of a Cladosporium Species Isolated from the Mesophotic Ascidian Didemnum maculosum.</title>
        <authorList>
            <person name="Gioti A."/>
            <person name="Siaperas R."/>
            <person name="Nikolaivits E."/>
            <person name="Le Goff G."/>
            <person name="Ouazzani J."/>
            <person name="Kotoulas G."/>
            <person name="Topakas E."/>
        </authorList>
    </citation>
    <scope>NUCLEOTIDE SEQUENCE [LARGE SCALE GENOMIC DNA]</scope>
    <source>
        <strain evidence="11 12">TM138-S3</strain>
    </source>
</reference>
<dbReference type="PANTHER" id="PTHR10655">
    <property type="entry name" value="LYSOPHOSPHOLIPASE-RELATED"/>
    <property type="match status" value="1"/>
</dbReference>
<dbReference type="Proteomes" id="UP000803884">
    <property type="component" value="Unassembled WGS sequence"/>
</dbReference>
<dbReference type="EC" id="3.1.2.22" evidence="2"/>
<evidence type="ECO:0000256" key="1">
    <source>
        <dbReference type="ARBA" id="ARBA00006499"/>
    </source>
</evidence>
<dbReference type="AlphaFoldDB" id="A0AB34KQB1"/>
<name>A0AB34KQB1_9PEZI</name>
<keyword evidence="12" id="KW-1185">Reference proteome</keyword>
<sequence length="255" mass="27733">MTRPRTMTLPTTPGRTPAVYKPAAAPPIDPAHGAAFIFLHGLGDSAEGLENIADQFQQNSKLPWMHWIFPNAKENLDARATAWYHPTKLSDRPELQDPEDEDGMLESVAYVESLIDACVSKGIPPQRIVLGGFSQGCAMSLLTDLTSSKYAGHLAGIVGLMGYLPLCNRLPDLRAKSGLPAQHGDVPIFMARGKQDQMIPKSVYDQSIKALHMVGLSESSLESKEYDGVGHQLTGTVLKDLNDFLHKVVPDLGSF</sequence>